<dbReference type="Proteomes" id="UP001303373">
    <property type="component" value="Chromosome 3"/>
</dbReference>
<dbReference type="PIRSF" id="PIRSF027093">
    <property type="entry name" value="EndopolyPtase_N1"/>
    <property type="match status" value="1"/>
</dbReference>
<evidence type="ECO:0000256" key="13">
    <source>
        <dbReference type="SAM" id="MobiDB-lite"/>
    </source>
</evidence>
<feature type="compositionally biased region" description="Basic and acidic residues" evidence="13">
    <location>
        <begin position="611"/>
        <end position="635"/>
    </location>
</feature>
<evidence type="ECO:0000256" key="9">
    <source>
        <dbReference type="ARBA" id="ARBA00022989"/>
    </source>
</evidence>
<feature type="compositionally biased region" description="Acidic residues" evidence="13">
    <location>
        <begin position="462"/>
        <end position="471"/>
    </location>
</feature>
<evidence type="ECO:0000313" key="15">
    <source>
        <dbReference type="EMBL" id="WPG99487.1"/>
    </source>
</evidence>
<organism evidence="15 16">
    <name type="scientific">Acrodontium crateriforme</name>
    <dbReference type="NCBI Taxonomy" id="150365"/>
    <lineage>
        <taxon>Eukaryota</taxon>
        <taxon>Fungi</taxon>
        <taxon>Dikarya</taxon>
        <taxon>Ascomycota</taxon>
        <taxon>Pezizomycotina</taxon>
        <taxon>Dothideomycetes</taxon>
        <taxon>Dothideomycetidae</taxon>
        <taxon>Mycosphaerellales</taxon>
        <taxon>Teratosphaeriaceae</taxon>
        <taxon>Acrodontium</taxon>
    </lineage>
</organism>
<dbReference type="EMBL" id="CP138582">
    <property type="protein sequence ID" value="WPG99487.1"/>
    <property type="molecule type" value="Genomic_DNA"/>
</dbReference>
<evidence type="ECO:0000256" key="12">
    <source>
        <dbReference type="PIRNR" id="PIRNR027093"/>
    </source>
</evidence>
<evidence type="ECO:0000256" key="3">
    <source>
        <dbReference type="ARBA" id="ARBA00012459"/>
    </source>
</evidence>
<comment type="function">
    <text evidence="12">Catalyzes the hydrolysis of inorganic polyphosphate (polyP) chains of many hundreds of phosphate residues into shorter lengths.</text>
</comment>
<dbReference type="GO" id="GO:0005774">
    <property type="term" value="C:vacuolar membrane"/>
    <property type="evidence" value="ECO:0007669"/>
    <property type="project" value="UniProtKB-SubCell"/>
</dbReference>
<feature type="compositionally biased region" description="Basic and acidic residues" evidence="13">
    <location>
        <begin position="533"/>
        <end position="564"/>
    </location>
</feature>
<comment type="similarity">
    <text evidence="2">Belongs to the endopolyphosphatase PPN1 family.</text>
</comment>
<keyword evidence="16" id="KW-1185">Reference proteome</keyword>
<dbReference type="AlphaFoldDB" id="A0AAQ3RAU7"/>
<keyword evidence="11" id="KW-0325">Glycoprotein</keyword>
<keyword evidence="5 12" id="KW-0926">Vacuole</keyword>
<dbReference type="InterPro" id="IPR041805">
    <property type="entry name" value="ASMase/PPN1_MPP"/>
</dbReference>
<evidence type="ECO:0000256" key="7">
    <source>
        <dbReference type="ARBA" id="ARBA00022801"/>
    </source>
</evidence>
<evidence type="ECO:0000256" key="2">
    <source>
        <dbReference type="ARBA" id="ARBA00010399"/>
    </source>
</evidence>
<evidence type="ECO:0000313" key="16">
    <source>
        <dbReference type="Proteomes" id="UP001303373"/>
    </source>
</evidence>
<sequence>MYWTRGLCLAASTAAALAAPPSQQLLGHVRVQKPEKPRPLHGRFLHITDFHPDRFYEVYTSTAEGAACHRGHGPAGIYGAETSECDSPIELVNKTFEWIEKEFRDSIDFIVWTGDSARHDNDEDLPRNAEQVTGLNEFMVDKMYQAFGKRNGDGEDEDPNNDYVIPIIPNLGNNDILPHNVMTRGPNSWTRTYSRVWRQFIPEVQRHQFEQGGWFYVEAIPNRLAVFSLNTLYFFASNVAVDGCAATSEPGYRQMEWLRIQLQYMRERGMKAILTGHVPPVRSEAKTLWDETCWQKYTLWLRQYRDVIVANLYGHFNYDHFMLQDFNDIEKDTENGRMGDYQFSGNALDDNDDFTVADKASYFLDLRDGWAKLPEPPKSLIPTQHTEESEADDINTLRKSKKEKKREKKYLRKIGGEYAERFGAGFVTASVVPNFYPAFRVFEYNTTGLQQDYKSVAVQPQTEEDDLDFDSEQAAKKPKKYKFKVPKGPSKSAPPGPAYSPQVLSLLKYTQYFANITQINNDFPASDSEEQDDGKNMADSQKWKEGKHKDKKPHDRDHTPNPKKFKYDVHYETMDDDVYHLKDLTMPSLIDLARRIGRFVAEDSILNHKDVETGDDHSVSSDVDTEKKEEHETKIKGKKKHKHDKSNRPWYTFIERAFVETLSREDMEDQFGQ</sequence>
<dbReference type="GO" id="GO:0000298">
    <property type="term" value="F:endopolyphosphatase activity"/>
    <property type="evidence" value="ECO:0007669"/>
    <property type="project" value="UniProtKB-EC"/>
</dbReference>
<evidence type="ECO:0000256" key="4">
    <source>
        <dbReference type="ARBA" id="ARBA00014458"/>
    </source>
</evidence>
<dbReference type="PANTHER" id="PTHR10340:SF55">
    <property type="entry name" value="ENDOPOLYPHOSPHATASE"/>
    <property type="match status" value="1"/>
</dbReference>
<dbReference type="InterPro" id="IPR012358">
    <property type="entry name" value="EndopolyPtase_N1"/>
</dbReference>
<evidence type="ECO:0000256" key="10">
    <source>
        <dbReference type="ARBA" id="ARBA00023136"/>
    </source>
</evidence>
<dbReference type="GO" id="GO:0006798">
    <property type="term" value="P:polyphosphate catabolic process"/>
    <property type="evidence" value="ECO:0007669"/>
    <property type="project" value="TreeGrafter"/>
</dbReference>
<reference evidence="15 16" key="1">
    <citation type="submission" date="2023-11" db="EMBL/GenBank/DDBJ databases">
        <title>An acidophilic fungus is an integral part of prey digestion in a carnivorous sundew plant.</title>
        <authorList>
            <person name="Tsai I.J."/>
        </authorList>
    </citation>
    <scope>NUCLEOTIDE SEQUENCE [LARGE SCALE GENOMIC DNA]</scope>
    <source>
        <strain evidence="15">169a</strain>
    </source>
</reference>
<keyword evidence="14" id="KW-0732">Signal</keyword>
<feature type="region of interest" description="Disordered" evidence="13">
    <location>
        <begin position="523"/>
        <end position="564"/>
    </location>
</feature>
<dbReference type="InterPro" id="IPR029052">
    <property type="entry name" value="Metallo-depent_PP-like"/>
</dbReference>
<dbReference type="GO" id="GO:0004309">
    <property type="term" value="F:exopolyphosphatase activity"/>
    <property type="evidence" value="ECO:0007669"/>
    <property type="project" value="TreeGrafter"/>
</dbReference>
<name>A0AAQ3RAU7_9PEZI</name>
<evidence type="ECO:0000256" key="11">
    <source>
        <dbReference type="ARBA" id="ARBA00023180"/>
    </source>
</evidence>
<keyword evidence="7 12" id="KW-0378">Hydrolase</keyword>
<feature type="compositionally biased region" description="Basic residues" evidence="13">
    <location>
        <begin position="636"/>
        <end position="645"/>
    </location>
</feature>
<evidence type="ECO:0000256" key="14">
    <source>
        <dbReference type="SAM" id="SignalP"/>
    </source>
</evidence>
<feature type="region of interest" description="Disordered" evidence="13">
    <location>
        <begin position="459"/>
        <end position="497"/>
    </location>
</feature>
<comment type="subcellular location">
    <subcellularLocation>
        <location evidence="1">Vacuole membrane</location>
        <topology evidence="1">Single-pass type II membrane protein</topology>
    </subcellularLocation>
</comment>
<gene>
    <name evidence="15" type="ORF">R9X50_00230200</name>
</gene>
<feature type="signal peptide" evidence="14">
    <location>
        <begin position="1"/>
        <end position="18"/>
    </location>
</feature>
<evidence type="ECO:0000256" key="1">
    <source>
        <dbReference type="ARBA" id="ARBA00004576"/>
    </source>
</evidence>
<evidence type="ECO:0000256" key="6">
    <source>
        <dbReference type="ARBA" id="ARBA00022692"/>
    </source>
</evidence>
<keyword evidence="8" id="KW-0735">Signal-anchor</keyword>
<keyword evidence="9" id="KW-1133">Transmembrane helix</keyword>
<feature type="chain" id="PRO_5043033125" description="Endopolyphosphatase" evidence="14">
    <location>
        <begin position="19"/>
        <end position="673"/>
    </location>
</feature>
<dbReference type="EC" id="3.6.1.10" evidence="3 12"/>
<dbReference type="GO" id="GO:0008081">
    <property type="term" value="F:phosphoric diester hydrolase activity"/>
    <property type="evidence" value="ECO:0007669"/>
    <property type="project" value="TreeGrafter"/>
</dbReference>
<dbReference type="GO" id="GO:0000324">
    <property type="term" value="C:fungal-type vacuole"/>
    <property type="evidence" value="ECO:0007669"/>
    <property type="project" value="TreeGrafter"/>
</dbReference>
<keyword evidence="10 12" id="KW-0472">Membrane</keyword>
<evidence type="ECO:0000256" key="8">
    <source>
        <dbReference type="ARBA" id="ARBA00022968"/>
    </source>
</evidence>
<dbReference type="CDD" id="cd00842">
    <property type="entry name" value="MPP_ASMase"/>
    <property type="match status" value="1"/>
</dbReference>
<protein>
    <recommendedName>
        <fullName evidence="4 12">Endopolyphosphatase</fullName>
        <ecNumber evidence="3 12">3.6.1.10</ecNumber>
    </recommendedName>
</protein>
<dbReference type="SUPFAM" id="SSF56300">
    <property type="entry name" value="Metallo-dependent phosphatases"/>
    <property type="match status" value="1"/>
</dbReference>
<proteinExistence type="inferred from homology"/>
<accession>A0AAQ3RAU7</accession>
<comment type="catalytic activity">
    <reaction evidence="12">
        <text>[phosphate](n+1) + n H2O = (n+1) phosphate + n H(+)</text>
        <dbReference type="Rhea" id="RHEA:22452"/>
        <dbReference type="Rhea" id="RHEA-COMP:14280"/>
        <dbReference type="ChEBI" id="CHEBI:15377"/>
        <dbReference type="ChEBI" id="CHEBI:15378"/>
        <dbReference type="ChEBI" id="CHEBI:16838"/>
        <dbReference type="ChEBI" id="CHEBI:43474"/>
        <dbReference type="EC" id="3.6.1.10"/>
    </reaction>
</comment>
<evidence type="ECO:0000256" key="5">
    <source>
        <dbReference type="ARBA" id="ARBA00022554"/>
    </source>
</evidence>
<keyword evidence="6" id="KW-0812">Transmembrane</keyword>
<feature type="region of interest" description="Disordered" evidence="13">
    <location>
        <begin position="611"/>
        <end position="646"/>
    </location>
</feature>
<dbReference type="PANTHER" id="PTHR10340">
    <property type="entry name" value="SPHINGOMYELIN PHOSPHODIESTERASE"/>
    <property type="match status" value="1"/>
</dbReference>
<feature type="compositionally biased region" description="Basic residues" evidence="13">
    <location>
        <begin position="476"/>
        <end position="485"/>
    </location>
</feature>